<dbReference type="CDD" id="cd02894">
    <property type="entry name" value="GGTase-II"/>
    <property type="match status" value="1"/>
</dbReference>
<evidence type="ECO:0000256" key="5">
    <source>
        <dbReference type="ARBA" id="ARBA00022723"/>
    </source>
</evidence>
<organism evidence="11 12">
    <name type="scientific">Schistosoma mekongi</name>
    <name type="common">Parasitic worm</name>
    <dbReference type="NCBI Taxonomy" id="38744"/>
    <lineage>
        <taxon>Eukaryota</taxon>
        <taxon>Metazoa</taxon>
        <taxon>Spiralia</taxon>
        <taxon>Lophotrochozoa</taxon>
        <taxon>Platyhelminthes</taxon>
        <taxon>Trematoda</taxon>
        <taxon>Digenea</taxon>
        <taxon>Strigeidida</taxon>
        <taxon>Schistosomatoidea</taxon>
        <taxon>Schistosomatidae</taxon>
        <taxon>Schistosoma</taxon>
    </lineage>
</organism>
<comment type="catalytic activity">
    <reaction evidence="8 9">
        <text>geranylgeranyl diphosphate + L-cysteinyl-[protein] = S-geranylgeranyl-L-cysteinyl-[protein] + diphosphate</text>
        <dbReference type="Rhea" id="RHEA:21240"/>
        <dbReference type="Rhea" id="RHEA-COMP:10131"/>
        <dbReference type="Rhea" id="RHEA-COMP:11537"/>
        <dbReference type="ChEBI" id="CHEBI:29950"/>
        <dbReference type="ChEBI" id="CHEBI:33019"/>
        <dbReference type="ChEBI" id="CHEBI:57533"/>
        <dbReference type="ChEBI" id="CHEBI:86021"/>
        <dbReference type="EC" id="2.5.1.60"/>
    </reaction>
</comment>
<dbReference type="EMBL" id="JALJAT010000004">
    <property type="protein sequence ID" value="KAK4470313.1"/>
    <property type="molecule type" value="Genomic_DNA"/>
</dbReference>
<keyword evidence="7 9" id="KW-0862">Zinc</keyword>
<gene>
    <name evidence="11" type="ORF">MN116_005879</name>
</gene>
<proteinExistence type="inferred from homology"/>
<dbReference type="GO" id="GO:0005968">
    <property type="term" value="C:Rab-protein geranylgeranyltransferase complex"/>
    <property type="evidence" value="ECO:0007669"/>
    <property type="project" value="UniProtKB-UniRule"/>
</dbReference>
<dbReference type="Gene3D" id="1.50.10.20">
    <property type="match status" value="1"/>
</dbReference>
<keyword evidence="3 9" id="KW-0637">Prenyltransferase</keyword>
<dbReference type="GO" id="GO:0046872">
    <property type="term" value="F:metal ion binding"/>
    <property type="evidence" value="ECO:0007669"/>
    <property type="project" value="UniProtKB-KW"/>
</dbReference>
<protein>
    <recommendedName>
        <fullName evidence="9">Geranylgeranyl transferase type-2 subunit beta</fullName>
        <ecNumber evidence="9">2.5.1.60</ecNumber>
    </recommendedName>
</protein>
<evidence type="ECO:0000256" key="2">
    <source>
        <dbReference type="ARBA" id="ARBA00011355"/>
    </source>
</evidence>
<evidence type="ECO:0000313" key="12">
    <source>
        <dbReference type="Proteomes" id="UP001292079"/>
    </source>
</evidence>
<keyword evidence="12" id="KW-1185">Reference proteome</keyword>
<keyword evidence="5 9" id="KW-0479">Metal-binding</keyword>
<evidence type="ECO:0000256" key="4">
    <source>
        <dbReference type="ARBA" id="ARBA00022679"/>
    </source>
</evidence>
<dbReference type="FunFam" id="1.50.10.20:FF:000012">
    <property type="entry name" value="Geranylgeranyl transferase type-2 subunit beta"/>
    <property type="match status" value="1"/>
</dbReference>
<comment type="caution">
    <text evidence="11">The sequence shown here is derived from an EMBL/GenBank/DDBJ whole genome shotgun (WGS) entry which is preliminary data.</text>
</comment>
<reference evidence="11" key="1">
    <citation type="submission" date="2022-04" db="EMBL/GenBank/DDBJ databases">
        <authorList>
            <person name="Xu L."/>
            <person name="Lv Z."/>
        </authorList>
    </citation>
    <scope>NUCLEOTIDE SEQUENCE</scope>
    <source>
        <strain evidence="11">LV_2022a</strain>
    </source>
</reference>
<dbReference type="InterPro" id="IPR001330">
    <property type="entry name" value="Prenyltrans"/>
</dbReference>
<dbReference type="PANTHER" id="PTHR11774:SF11">
    <property type="entry name" value="GERANYLGERANYL TRANSFERASE TYPE-2 SUBUNIT BETA"/>
    <property type="match status" value="1"/>
</dbReference>
<evidence type="ECO:0000256" key="3">
    <source>
        <dbReference type="ARBA" id="ARBA00022602"/>
    </source>
</evidence>
<keyword evidence="6" id="KW-0677">Repeat</keyword>
<dbReference type="GO" id="GO:0004663">
    <property type="term" value="F:Rab geranylgeranyltransferase activity"/>
    <property type="evidence" value="ECO:0007669"/>
    <property type="project" value="UniProtKB-UniRule"/>
</dbReference>
<comment type="cofactor">
    <cofactor evidence="9">
        <name>Zn(2+)</name>
        <dbReference type="ChEBI" id="CHEBI:29105"/>
    </cofactor>
    <text evidence="9">Binds 1 zinc ion per subunit.</text>
</comment>
<evidence type="ECO:0000256" key="1">
    <source>
        <dbReference type="ARBA" id="ARBA00010497"/>
    </source>
</evidence>
<evidence type="ECO:0000313" key="11">
    <source>
        <dbReference type="EMBL" id="KAK4470313.1"/>
    </source>
</evidence>
<feature type="domain" description="Prenyltransferase alpha-alpha toroid" evidence="10">
    <location>
        <begin position="18"/>
        <end position="341"/>
    </location>
</feature>
<evidence type="ECO:0000256" key="8">
    <source>
        <dbReference type="ARBA" id="ARBA00047658"/>
    </source>
</evidence>
<comment type="similarity">
    <text evidence="1 9">Belongs to the protein prenyltransferase subunit beta family.</text>
</comment>
<dbReference type="EC" id="2.5.1.60" evidence="9"/>
<dbReference type="Proteomes" id="UP001292079">
    <property type="component" value="Unassembled WGS sequence"/>
</dbReference>
<evidence type="ECO:0000256" key="7">
    <source>
        <dbReference type="ARBA" id="ARBA00022833"/>
    </source>
</evidence>
<comment type="subunit">
    <text evidence="2">Heterodimer of an alpha and a beta subunit.</text>
</comment>
<sequence>MAHPIVDEIIGEDYQKELLLHKHVKFLGKCANEKDSTLDYCKMSGIYWVLTALDLLDALSEIDKNEIIDFVLSCQKTCGGFAPCPKHDAHLLSTLSAVQILAMYDSLDKINSEAVCTFVSKLQQPDGSFAGDIWGEIDTRFSFCAVATLHILGMLSKDIIDVEACASYLEQCQNLDGCFGTRPGSESHAGQAYCVVGSLAILRQLHRLNIDRAAWWLAERQLPSGGLNGRPEKHPDVCYSWWTVATLTIFGRLTWIKQNDLTRFILASQDTQTGGIADRPGNMPDPFHTLFGLAGLSLLAQANSDFSSKRSDGLNDMDDPANTALKMAKDKLKIINPVLCMPQYIIDRLQLKFQLFKSSISVPCLSWRADQHEHQYVKTWDLAPQPQSGTLFNSANSPEIKSSI</sequence>
<dbReference type="InterPro" id="IPR045089">
    <property type="entry name" value="PGGT1B-like"/>
</dbReference>
<dbReference type="InterPro" id="IPR008930">
    <property type="entry name" value="Terpenoid_cyclase/PrenylTrfase"/>
</dbReference>
<name>A0AAE1ZAH9_SCHME</name>
<comment type="function">
    <text evidence="9">Catalyzes the transfer of a geranylgeranyl moiety from geranylgeranyl diphosphate to both cysteines of proteins with the C-terminal sequence -XXCC, -XCXC and -CCXX.</text>
</comment>
<evidence type="ECO:0000259" key="10">
    <source>
        <dbReference type="Pfam" id="PF00432"/>
    </source>
</evidence>
<dbReference type="PANTHER" id="PTHR11774">
    <property type="entry name" value="GERANYLGERANYL TRANSFERASE TYPE BETA SUBUNIT"/>
    <property type="match status" value="1"/>
</dbReference>
<accession>A0AAE1ZAH9</accession>
<evidence type="ECO:0000256" key="6">
    <source>
        <dbReference type="ARBA" id="ARBA00022737"/>
    </source>
</evidence>
<reference evidence="11" key="2">
    <citation type="journal article" date="2023" name="Infect Dis Poverty">
        <title>Chromosome-scale genome of the human blood fluke Schistosoma mekongi and its implications for public health.</title>
        <authorList>
            <person name="Zhou M."/>
            <person name="Xu L."/>
            <person name="Xu D."/>
            <person name="Chen W."/>
            <person name="Khan J."/>
            <person name="Hu Y."/>
            <person name="Huang H."/>
            <person name="Wei H."/>
            <person name="Zhang Y."/>
            <person name="Chusongsang P."/>
            <person name="Tanasarnprasert K."/>
            <person name="Hu X."/>
            <person name="Limpanont Y."/>
            <person name="Lv Z."/>
        </authorList>
    </citation>
    <scope>NUCLEOTIDE SEQUENCE</scope>
    <source>
        <strain evidence="11">LV_2022a</strain>
    </source>
</reference>
<evidence type="ECO:0000256" key="9">
    <source>
        <dbReference type="RuleBase" id="RU365076"/>
    </source>
</evidence>
<dbReference type="AlphaFoldDB" id="A0AAE1ZAH9"/>
<dbReference type="GO" id="GO:0072657">
    <property type="term" value="P:protein localization to membrane"/>
    <property type="evidence" value="ECO:0007669"/>
    <property type="project" value="UniProtKB-ARBA"/>
</dbReference>
<dbReference type="InterPro" id="IPR026873">
    <property type="entry name" value="Ptb1"/>
</dbReference>
<dbReference type="Pfam" id="PF00432">
    <property type="entry name" value="Prenyltrans"/>
    <property type="match status" value="1"/>
</dbReference>
<keyword evidence="4 9" id="KW-0808">Transferase</keyword>
<dbReference type="SUPFAM" id="SSF48239">
    <property type="entry name" value="Terpenoid cyclases/Protein prenyltransferases"/>
    <property type="match status" value="1"/>
</dbReference>